<dbReference type="AlphaFoldDB" id="A0A7S0AF41"/>
<evidence type="ECO:0000256" key="1">
    <source>
        <dbReference type="SAM" id="MobiDB-lite"/>
    </source>
</evidence>
<organism evidence="2">
    <name type="scientific">Pyrodinium bahamense</name>
    <dbReference type="NCBI Taxonomy" id="73915"/>
    <lineage>
        <taxon>Eukaryota</taxon>
        <taxon>Sar</taxon>
        <taxon>Alveolata</taxon>
        <taxon>Dinophyceae</taxon>
        <taxon>Gonyaulacales</taxon>
        <taxon>Pyrocystaceae</taxon>
        <taxon>Pyrodinium</taxon>
    </lineage>
</organism>
<feature type="compositionally biased region" description="Basic and acidic residues" evidence="1">
    <location>
        <begin position="12"/>
        <end position="26"/>
    </location>
</feature>
<accession>A0A7S0AF41</accession>
<feature type="region of interest" description="Disordered" evidence="1">
    <location>
        <begin position="240"/>
        <end position="262"/>
    </location>
</feature>
<name>A0A7S0AF41_9DINO</name>
<reference evidence="2" key="1">
    <citation type="submission" date="2021-01" db="EMBL/GenBank/DDBJ databases">
        <authorList>
            <person name="Corre E."/>
            <person name="Pelletier E."/>
            <person name="Niang G."/>
            <person name="Scheremetjew M."/>
            <person name="Finn R."/>
            <person name="Kale V."/>
            <person name="Holt S."/>
            <person name="Cochrane G."/>
            <person name="Meng A."/>
            <person name="Brown T."/>
            <person name="Cohen L."/>
        </authorList>
    </citation>
    <scope>NUCLEOTIDE SEQUENCE</scope>
    <source>
        <strain evidence="2">Pbaha01</strain>
    </source>
</reference>
<feature type="region of interest" description="Disordered" evidence="1">
    <location>
        <begin position="1"/>
        <end position="42"/>
    </location>
</feature>
<protein>
    <submittedName>
        <fullName evidence="2">Uncharacterized protein</fullName>
    </submittedName>
</protein>
<dbReference type="EMBL" id="HBEG01025705">
    <property type="protein sequence ID" value="CAD8361938.1"/>
    <property type="molecule type" value="Transcribed_RNA"/>
</dbReference>
<evidence type="ECO:0000313" key="2">
    <source>
        <dbReference type="EMBL" id="CAD8361938.1"/>
    </source>
</evidence>
<proteinExistence type="predicted"/>
<sequence>MCLEPMGAPETIEDRQPAGTPGREEPVCAGSQKMSDTEAELSATGCPEVEQHFERRVRRHCLRSLEELCRDFKWRRGKHFRPLKELTLDFQRRQAIRLRVLDELAQDSKQRHGESHGTMTQALPELPMYERTQLLAVLKSMGKARAERKLGAIGISTLRLPSLAAGAAQPARSCPYIEDPRLDDESIVADIEARLSRESGADAKNAETFGGECGPGWTFEEAVQANRAFKELEGCVSTVASGSEPSERASESGTGDCEDSWEGRGDAGCSGSGCASFSRREPTSQDVELVAAGSLDLWHLDRQWGPGFVHTRRARSDSRCLDFEH</sequence>
<gene>
    <name evidence="2" type="ORF">PBAH0796_LOCUS15629</name>
</gene>